<dbReference type="InterPro" id="IPR036426">
    <property type="entry name" value="Bulb-type_lectin_dom_sf"/>
</dbReference>
<name>A0AAP0FYH0_9ASPA</name>
<dbReference type="AlphaFoldDB" id="A0AAP0FYH0"/>
<protein>
    <submittedName>
        <fullName evidence="3">Mannose-specific lectin 2</fullName>
    </submittedName>
</protein>
<dbReference type="SUPFAM" id="SSF51110">
    <property type="entry name" value="alpha-D-mannose-specific plant lectins"/>
    <property type="match status" value="2"/>
</dbReference>
<dbReference type="SMART" id="SM00108">
    <property type="entry name" value="B_lectin"/>
    <property type="match status" value="2"/>
</dbReference>
<evidence type="ECO:0000313" key="4">
    <source>
        <dbReference type="Proteomes" id="UP001418222"/>
    </source>
</evidence>
<organism evidence="3 4">
    <name type="scientific">Platanthera zijinensis</name>
    <dbReference type="NCBI Taxonomy" id="2320716"/>
    <lineage>
        <taxon>Eukaryota</taxon>
        <taxon>Viridiplantae</taxon>
        <taxon>Streptophyta</taxon>
        <taxon>Embryophyta</taxon>
        <taxon>Tracheophyta</taxon>
        <taxon>Spermatophyta</taxon>
        <taxon>Magnoliopsida</taxon>
        <taxon>Liliopsida</taxon>
        <taxon>Asparagales</taxon>
        <taxon>Orchidaceae</taxon>
        <taxon>Orchidoideae</taxon>
        <taxon>Orchideae</taxon>
        <taxon>Orchidinae</taxon>
        <taxon>Platanthera</taxon>
    </lineage>
</organism>
<dbReference type="GO" id="GO:0051707">
    <property type="term" value="P:response to other organism"/>
    <property type="evidence" value="ECO:0007669"/>
    <property type="project" value="UniProtKB-ARBA"/>
</dbReference>
<dbReference type="PROSITE" id="PS50927">
    <property type="entry name" value="BULB_LECTIN"/>
    <property type="match status" value="2"/>
</dbReference>
<keyword evidence="4" id="KW-1185">Reference proteome</keyword>
<proteinExistence type="predicted"/>
<evidence type="ECO:0000313" key="3">
    <source>
        <dbReference type="EMBL" id="KAK8925667.1"/>
    </source>
</evidence>
<reference evidence="3 4" key="1">
    <citation type="journal article" date="2022" name="Nat. Plants">
        <title>Genomes of leafy and leafless Platanthera orchids illuminate the evolution of mycoheterotrophy.</title>
        <authorList>
            <person name="Li M.H."/>
            <person name="Liu K.W."/>
            <person name="Li Z."/>
            <person name="Lu H.C."/>
            <person name="Ye Q.L."/>
            <person name="Zhang D."/>
            <person name="Wang J.Y."/>
            <person name="Li Y.F."/>
            <person name="Zhong Z.M."/>
            <person name="Liu X."/>
            <person name="Yu X."/>
            <person name="Liu D.K."/>
            <person name="Tu X.D."/>
            <person name="Liu B."/>
            <person name="Hao Y."/>
            <person name="Liao X.Y."/>
            <person name="Jiang Y.T."/>
            <person name="Sun W.H."/>
            <person name="Chen J."/>
            <person name="Chen Y.Q."/>
            <person name="Ai Y."/>
            <person name="Zhai J.W."/>
            <person name="Wu S.S."/>
            <person name="Zhou Z."/>
            <person name="Hsiao Y.Y."/>
            <person name="Wu W.L."/>
            <person name="Chen Y.Y."/>
            <person name="Lin Y.F."/>
            <person name="Hsu J.L."/>
            <person name="Li C.Y."/>
            <person name="Wang Z.W."/>
            <person name="Zhao X."/>
            <person name="Zhong W.Y."/>
            <person name="Ma X.K."/>
            <person name="Ma L."/>
            <person name="Huang J."/>
            <person name="Chen G.Z."/>
            <person name="Huang M.Z."/>
            <person name="Huang L."/>
            <person name="Peng D.H."/>
            <person name="Luo Y.B."/>
            <person name="Zou S.Q."/>
            <person name="Chen S.P."/>
            <person name="Lan S."/>
            <person name="Tsai W.C."/>
            <person name="Van de Peer Y."/>
            <person name="Liu Z.J."/>
        </authorList>
    </citation>
    <scope>NUCLEOTIDE SEQUENCE [LARGE SCALE GENOMIC DNA]</scope>
    <source>
        <strain evidence="3">Lor287</strain>
    </source>
</reference>
<evidence type="ECO:0000259" key="2">
    <source>
        <dbReference type="PROSITE" id="PS50927"/>
    </source>
</evidence>
<dbReference type="EMBL" id="JBBWWQ010000016">
    <property type="protein sequence ID" value="KAK8925667.1"/>
    <property type="molecule type" value="Genomic_DNA"/>
</dbReference>
<keyword evidence="1" id="KW-0732">Signal</keyword>
<dbReference type="InterPro" id="IPR001480">
    <property type="entry name" value="Bulb-type_lectin_dom"/>
</dbReference>
<accession>A0AAP0FYH0</accession>
<dbReference type="Proteomes" id="UP001418222">
    <property type="component" value="Unassembled WGS sequence"/>
</dbReference>
<sequence length="281" mass="29570">MAVPSGIAALLISSFLLLFFLSSPSSANEGNILVTGDVLASDSELSVDNAAFVMQSDCNLVLYKEGRGFQSNTSGSSTKCSLTLSDYGQLIIRDYQGSFIWSSKTRKHPQGQYAAVLQPDGEVGIYGPAVWSTPLLFSNEVKTAGVDVKSAAGVDEKISAAAGNSAPNLLLSSGVLNVGSKLASRDYALEVTKECGLRLTKSAHNNTVVWESPISSYSSSAAGENCFARLNFHGQLSILDDNYGQLWSTAAAAGEGKYVLAVKINGQATIYGPCIWTTAAE</sequence>
<feature type="domain" description="Bulb-type lectin" evidence="2">
    <location>
        <begin position="24"/>
        <end position="138"/>
    </location>
</feature>
<gene>
    <name evidence="3" type="primary">LECCVA2</name>
    <name evidence="3" type="ORF">KSP39_PZI018333</name>
</gene>
<evidence type="ECO:0000256" key="1">
    <source>
        <dbReference type="SAM" id="SignalP"/>
    </source>
</evidence>
<feature type="chain" id="PRO_5042966935" evidence="1">
    <location>
        <begin position="28"/>
        <end position="281"/>
    </location>
</feature>
<feature type="signal peptide" evidence="1">
    <location>
        <begin position="1"/>
        <end position="27"/>
    </location>
</feature>
<feature type="domain" description="Bulb-type lectin" evidence="2">
    <location>
        <begin position="167"/>
        <end position="281"/>
    </location>
</feature>
<dbReference type="Gene3D" id="2.90.10.10">
    <property type="entry name" value="Bulb-type lectin domain"/>
    <property type="match status" value="2"/>
</dbReference>
<comment type="caution">
    <text evidence="3">The sequence shown here is derived from an EMBL/GenBank/DDBJ whole genome shotgun (WGS) entry which is preliminary data.</text>
</comment>